<dbReference type="PRINTS" id="PR00081">
    <property type="entry name" value="GDHRDH"/>
</dbReference>
<keyword evidence="5" id="KW-1185">Reference proteome</keyword>
<name>M5G8M9_DACPD</name>
<evidence type="ECO:0000313" key="4">
    <source>
        <dbReference type="EMBL" id="EJU05104.1"/>
    </source>
</evidence>
<dbReference type="InterPro" id="IPR020904">
    <property type="entry name" value="Sc_DH/Rdtase_CS"/>
</dbReference>
<dbReference type="Pfam" id="PF00106">
    <property type="entry name" value="adh_short"/>
    <property type="match status" value="1"/>
</dbReference>
<dbReference type="EMBL" id="JH795857">
    <property type="protein sequence ID" value="EJU05104.1"/>
    <property type="molecule type" value="Genomic_DNA"/>
</dbReference>
<dbReference type="CDD" id="cd05233">
    <property type="entry name" value="SDR_c"/>
    <property type="match status" value="1"/>
</dbReference>
<evidence type="ECO:0000256" key="3">
    <source>
        <dbReference type="ARBA" id="ARBA00023002"/>
    </source>
</evidence>
<keyword evidence="2" id="KW-0521">NADP</keyword>
<dbReference type="InterPro" id="IPR002347">
    <property type="entry name" value="SDR_fam"/>
</dbReference>
<organism evidence="4 5">
    <name type="scientific">Dacryopinax primogenitus (strain DJM 731)</name>
    <name type="common">Brown rot fungus</name>
    <dbReference type="NCBI Taxonomy" id="1858805"/>
    <lineage>
        <taxon>Eukaryota</taxon>
        <taxon>Fungi</taxon>
        <taxon>Dikarya</taxon>
        <taxon>Basidiomycota</taxon>
        <taxon>Agaricomycotina</taxon>
        <taxon>Dacrymycetes</taxon>
        <taxon>Dacrymycetales</taxon>
        <taxon>Dacrymycetaceae</taxon>
        <taxon>Dacryopinax</taxon>
    </lineage>
</organism>
<dbReference type="RefSeq" id="XP_040631998.1">
    <property type="nucleotide sequence ID" value="XM_040768010.1"/>
</dbReference>
<dbReference type="AlphaFoldDB" id="M5G8M9"/>
<evidence type="ECO:0000256" key="2">
    <source>
        <dbReference type="ARBA" id="ARBA00022857"/>
    </source>
</evidence>
<dbReference type="OrthoDB" id="1933717at2759"/>
<dbReference type="InterPro" id="IPR036291">
    <property type="entry name" value="NAD(P)-bd_dom_sf"/>
</dbReference>
<dbReference type="GO" id="GO:0016491">
    <property type="term" value="F:oxidoreductase activity"/>
    <property type="evidence" value="ECO:0007669"/>
    <property type="project" value="UniProtKB-KW"/>
</dbReference>
<gene>
    <name evidence="4" type="ORF">DACRYDRAFT_104989</name>
</gene>
<dbReference type="GeneID" id="63683072"/>
<dbReference type="SUPFAM" id="SSF51735">
    <property type="entry name" value="NAD(P)-binding Rossmann-fold domains"/>
    <property type="match status" value="1"/>
</dbReference>
<dbReference type="Proteomes" id="UP000030653">
    <property type="component" value="Unassembled WGS sequence"/>
</dbReference>
<sequence length="287" mass="31409">MPVPAEDLPVTHHHTIYPGIEPSKFSNTLTNKIVFITGAFRGIGAATAIAFARSGASLFLVARNKETLDKVKDSILQVVPNANIETWVVDVVDHLQVQEAVRGCLTAFGQIDVVISNAAEIDAAIVQQEPSVWWHTWEVNIKGSFNVAHFTLPELEKTKGYLMLLSSIGAQRRDIRTSGYASGKHAINRIAEFAAIESPSVTVFSVHPGAVMTELAKSGGDFLAPLLIDDVQLPAWTMVRLVQGKEDYLSGRYISVNWDLDEVHDDWKNAILEDDALKNRLALPSGA</sequence>
<reference evidence="4 5" key="1">
    <citation type="journal article" date="2012" name="Science">
        <title>The Paleozoic origin of enzymatic lignin decomposition reconstructed from 31 fungal genomes.</title>
        <authorList>
            <person name="Floudas D."/>
            <person name="Binder M."/>
            <person name="Riley R."/>
            <person name="Barry K."/>
            <person name="Blanchette R.A."/>
            <person name="Henrissat B."/>
            <person name="Martinez A.T."/>
            <person name="Otillar R."/>
            <person name="Spatafora J.W."/>
            <person name="Yadav J.S."/>
            <person name="Aerts A."/>
            <person name="Benoit I."/>
            <person name="Boyd A."/>
            <person name="Carlson A."/>
            <person name="Copeland A."/>
            <person name="Coutinho P.M."/>
            <person name="de Vries R.P."/>
            <person name="Ferreira P."/>
            <person name="Findley K."/>
            <person name="Foster B."/>
            <person name="Gaskell J."/>
            <person name="Glotzer D."/>
            <person name="Gorecki P."/>
            <person name="Heitman J."/>
            <person name="Hesse C."/>
            <person name="Hori C."/>
            <person name="Igarashi K."/>
            <person name="Jurgens J.A."/>
            <person name="Kallen N."/>
            <person name="Kersten P."/>
            <person name="Kohler A."/>
            <person name="Kuees U."/>
            <person name="Kumar T.K.A."/>
            <person name="Kuo A."/>
            <person name="LaButti K."/>
            <person name="Larrondo L.F."/>
            <person name="Lindquist E."/>
            <person name="Ling A."/>
            <person name="Lombard V."/>
            <person name="Lucas S."/>
            <person name="Lundell T."/>
            <person name="Martin R."/>
            <person name="McLaughlin D.J."/>
            <person name="Morgenstern I."/>
            <person name="Morin E."/>
            <person name="Murat C."/>
            <person name="Nagy L.G."/>
            <person name="Nolan M."/>
            <person name="Ohm R.A."/>
            <person name="Patyshakuliyeva A."/>
            <person name="Rokas A."/>
            <person name="Ruiz-Duenas F.J."/>
            <person name="Sabat G."/>
            <person name="Salamov A."/>
            <person name="Samejima M."/>
            <person name="Schmutz J."/>
            <person name="Slot J.C."/>
            <person name="St John F."/>
            <person name="Stenlid J."/>
            <person name="Sun H."/>
            <person name="Sun S."/>
            <person name="Syed K."/>
            <person name="Tsang A."/>
            <person name="Wiebenga A."/>
            <person name="Young D."/>
            <person name="Pisabarro A."/>
            <person name="Eastwood D.C."/>
            <person name="Martin F."/>
            <person name="Cullen D."/>
            <person name="Grigoriev I.V."/>
            <person name="Hibbett D.S."/>
        </authorList>
    </citation>
    <scope>NUCLEOTIDE SEQUENCE [LARGE SCALE GENOMIC DNA]</scope>
    <source>
        <strain evidence="4 5">DJM-731 SS1</strain>
    </source>
</reference>
<protein>
    <submittedName>
        <fullName evidence="4">Oxidoreductase</fullName>
    </submittedName>
</protein>
<proteinExistence type="inferred from homology"/>
<dbReference type="Gene3D" id="3.40.50.720">
    <property type="entry name" value="NAD(P)-binding Rossmann-like Domain"/>
    <property type="match status" value="1"/>
</dbReference>
<evidence type="ECO:0000313" key="5">
    <source>
        <dbReference type="Proteomes" id="UP000030653"/>
    </source>
</evidence>
<comment type="similarity">
    <text evidence="1">Belongs to the short-chain dehydrogenases/reductases (SDR) family.</text>
</comment>
<accession>M5G8M9</accession>
<evidence type="ECO:0000256" key="1">
    <source>
        <dbReference type="ARBA" id="ARBA00006484"/>
    </source>
</evidence>
<dbReference type="HOGENOM" id="CLU_010194_8_0_1"/>
<dbReference type="PROSITE" id="PS00061">
    <property type="entry name" value="ADH_SHORT"/>
    <property type="match status" value="1"/>
</dbReference>
<dbReference type="STRING" id="1858805.M5G8M9"/>
<dbReference type="OMA" id="LHEVWIS"/>
<dbReference type="PANTHER" id="PTHR42901:SF1">
    <property type="entry name" value="ALCOHOL DEHYDROGENASE"/>
    <property type="match status" value="1"/>
</dbReference>
<dbReference type="PANTHER" id="PTHR42901">
    <property type="entry name" value="ALCOHOL DEHYDROGENASE"/>
    <property type="match status" value="1"/>
</dbReference>
<keyword evidence="3" id="KW-0560">Oxidoreductase</keyword>